<protein>
    <submittedName>
        <fullName evidence="1">Uncharacterized protein</fullName>
    </submittedName>
</protein>
<accession>A0A9W7WNL0</accession>
<proteinExistence type="predicted"/>
<evidence type="ECO:0000313" key="2">
    <source>
        <dbReference type="Proteomes" id="UP001059041"/>
    </source>
</evidence>
<organism evidence="1 2">
    <name type="scientific">Triplophysa rosa</name>
    <name type="common">Cave loach</name>
    <dbReference type="NCBI Taxonomy" id="992332"/>
    <lineage>
        <taxon>Eukaryota</taxon>
        <taxon>Metazoa</taxon>
        <taxon>Chordata</taxon>
        <taxon>Craniata</taxon>
        <taxon>Vertebrata</taxon>
        <taxon>Euteleostomi</taxon>
        <taxon>Actinopterygii</taxon>
        <taxon>Neopterygii</taxon>
        <taxon>Teleostei</taxon>
        <taxon>Ostariophysi</taxon>
        <taxon>Cypriniformes</taxon>
        <taxon>Nemacheilidae</taxon>
        <taxon>Triplophysa</taxon>
    </lineage>
</organism>
<dbReference type="AlphaFoldDB" id="A0A9W7WNL0"/>
<dbReference type="Proteomes" id="UP001059041">
    <property type="component" value="Linkage Group LG9"/>
</dbReference>
<dbReference type="EMBL" id="JAFHDT010000009">
    <property type="protein sequence ID" value="KAI7805508.1"/>
    <property type="molecule type" value="Genomic_DNA"/>
</dbReference>
<evidence type="ECO:0000313" key="1">
    <source>
        <dbReference type="EMBL" id="KAI7805508.1"/>
    </source>
</evidence>
<sequence>MAEKGAAEGHIRGAPATIDMDAHESDWINLLSFSVFSGFSWQSALLSIGKGQYEEVELRSILLGVLPPRGTCHRSCPDMFAWESDVDAYPLLLKGSLRAQHACTGDKGLEDAHLEAQPVFELQLDDILHSFFITS</sequence>
<gene>
    <name evidence="1" type="ORF">IRJ41_009992</name>
</gene>
<comment type="caution">
    <text evidence="1">The sequence shown here is derived from an EMBL/GenBank/DDBJ whole genome shotgun (WGS) entry which is preliminary data.</text>
</comment>
<reference evidence="1" key="1">
    <citation type="submission" date="2021-02" db="EMBL/GenBank/DDBJ databases">
        <title>Comparative genomics reveals that relaxation of natural selection precedes convergent phenotypic evolution of cavefish.</title>
        <authorList>
            <person name="Peng Z."/>
        </authorList>
    </citation>
    <scope>NUCLEOTIDE SEQUENCE</scope>
    <source>
        <tissue evidence="1">Muscle</tissue>
    </source>
</reference>
<keyword evidence="2" id="KW-1185">Reference proteome</keyword>
<name>A0A9W7WNL0_TRIRA</name>